<reference evidence="2 3" key="1">
    <citation type="journal article" date="2018" name="Plant J.">
        <title>Genome sequences of Chlorella sorokiniana UTEX 1602 and Micractinium conductrix SAG 241.80: implications to maltose excretion by a green alga.</title>
        <authorList>
            <person name="Arriola M.B."/>
            <person name="Velmurugan N."/>
            <person name="Zhang Y."/>
            <person name="Plunkett M.H."/>
            <person name="Hondzo H."/>
            <person name="Barney B.M."/>
        </authorList>
    </citation>
    <scope>NUCLEOTIDE SEQUENCE [LARGE SCALE GENOMIC DNA]</scope>
    <source>
        <strain evidence="2 3">SAG 241.80</strain>
    </source>
</reference>
<dbReference type="EMBL" id="LHPF02000018">
    <property type="protein sequence ID" value="PSC70721.1"/>
    <property type="molecule type" value="Genomic_DNA"/>
</dbReference>
<name>A0A2P6V9H1_9CHLO</name>
<evidence type="ECO:0000313" key="2">
    <source>
        <dbReference type="EMBL" id="PSC70721.1"/>
    </source>
</evidence>
<evidence type="ECO:0000313" key="3">
    <source>
        <dbReference type="Proteomes" id="UP000239649"/>
    </source>
</evidence>
<keyword evidence="3" id="KW-1185">Reference proteome</keyword>
<dbReference type="OrthoDB" id="515872at2759"/>
<comment type="caution">
    <text evidence="2">The sequence shown here is derived from an EMBL/GenBank/DDBJ whole genome shotgun (WGS) entry which is preliminary data.</text>
</comment>
<proteinExistence type="predicted"/>
<dbReference type="AlphaFoldDB" id="A0A2P6V9H1"/>
<accession>A0A2P6V9H1</accession>
<sequence>MGFKPATHSTRTLVPLADVTAPTRVLAPPSAASKAAPACGATPEPAPSLISSTIGDPGLDDAEAELQAELAMADRRLETLQQQVQRRSATPEPGAAASVGAREVPWVAAPPQHARQHAAPQATPSAAPAPQQEQLGPPPAASPPPIPPSDMSIVRTVTTATGTGCKDVLAAHATVLLPPGACWTSRGHRVLHLESSCILQLYGRTTSEITLRITFAEAASVPRIVRLEHAPSTSAAFERLGDIKLQEKSLKQLRHLFRLGRTLEVQRFLRITLVGHMAEPHSGRKPCDLQRHWARPCVCCCIGACWRD</sequence>
<dbReference type="STRING" id="554055.A0A2P6V9H1"/>
<organism evidence="2 3">
    <name type="scientific">Micractinium conductrix</name>
    <dbReference type="NCBI Taxonomy" id="554055"/>
    <lineage>
        <taxon>Eukaryota</taxon>
        <taxon>Viridiplantae</taxon>
        <taxon>Chlorophyta</taxon>
        <taxon>core chlorophytes</taxon>
        <taxon>Trebouxiophyceae</taxon>
        <taxon>Chlorellales</taxon>
        <taxon>Chlorellaceae</taxon>
        <taxon>Chlorella clade</taxon>
        <taxon>Micractinium</taxon>
    </lineage>
</organism>
<dbReference type="Proteomes" id="UP000239649">
    <property type="component" value="Unassembled WGS sequence"/>
</dbReference>
<feature type="compositionally biased region" description="Low complexity" evidence="1">
    <location>
        <begin position="110"/>
        <end position="132"/>
    </location>
</feature>
<protein>
    <submittedName>
        <fullName evidence="2">Uncharacterized protein</fullName>
    </submittedName>
</protein>
<gene>
    <name evidence="2" type="ORF">C2E20_5829</name>
</gene>
<evidence type="ECO:0000256" key="1">
    <source>
        <dbReference type="SAM" id="MobiDB-lite"/>
    </source>
</evidence>
<feature type="region of interest" description="Disordered" evidence="1">
    <location>
        <begin position="110"/>
        <end position="152"/>
    </location>
</feature>
<feature type="compositionally biased region" description="Pro residues" evidence="1">
    <location>
        <begin position="136"/>
        <end position="148"/>
    </location>
</feature>